<organism evidence="1 2">
    <name type="scientific">Pontixanthobacter gangjinensis</name>
    <dbReference type="NCBI Taxonomy" id="1028742"/>
    <lineage>
        <taxon>Bacteria</taxon>
        <taxon>Pseudomonadati</taxon>
        <taxon>Pseudomonadota</taxon>
        <taxon>Alphaproteobacteria</taxon>
        <taxon>Sphingomonadales</taxon>
        <taxon>Erythrobacteraceae</taxon>
        <taxon>Pontixanthobacter</taxon>
    </lineage>
</organism>
<proteinExistence type="predicted"/>
<comment type="caution">
    <text evidence="1">The sequence shown here is derived from an EMBL/GenBank/DDBJ whole genome shotgun (WGS) entry which is preliminary data.</text>
</comment>
<keyword evidence="2" id="KW-1185">Reference proteome</keyword>
<dbReference type="SUPFAM" id="SSF52833">
    <property type="entry name" value="Thioredoxin-like"/>
    <property type="match status" value="1"/>
</dbReference>
<dbReference type="AlphaFoldDB" id="A0A6I4SRW8"/>
<dbReference type="OrthoDB" id="14727at2"/>
<dbReference type="Proteomes" id="UP000468943">
    <property type="component" value="Unassembled WGS sequence"/>
</dbReference>
<dbReference type="InterPro" id="IPR007332">
    <property type="entry name" value="DUF411"/>
</dbReference>
<sequence>MYRDVNCGCCLAWREHLEGALPMSVVAQDVGNMSAVKERLGVPKQLRSCHTMVIDGYVIEGHVPAETIAKLLKERPSDVSGLAVPGMPIGSPGMEQGGRTEPYQVIAFGPKGFAVFASYP</sequence>
<dbReference type="EMBL" id="WTYS01000001">
    <property type="protein sequence ID" value="MXO57252.1"/>
    <property type="molecule type" value="Genomic_DNA"/>
</dbReference>
<protein>
    <submittedName>
        <fullName evidence="1">DUF411 domain-containing protein</fullName>
    </submittedName>
</protein>
<name>A0A6I4SRW8_9SPHN</name>
<evidence type="ECO:0000313" key="1">
    <source>
        <dbReference type="EMBL" id="MXO57252.1"/>
    </source>
</evidence>
<reference evidence="1 2" key="1">
    <citation type="submission" date="2019-12" db="EMBL/GenBank/DDBJ databases">
        <title>Genomic-based taxomic classification of the family Erythrobacteraceae.</title>
        <authorList>
            <person name="Xu L."/>
        </authorList>
    </citation>
    <scope>NUCLEOTIDE SEQUENCE [LARGE SCALE GENOMIC DNA]</scope>
    <source>
        <strain evidence="1 2">JCM 17802</strain>
    </source>
</reference>
<dbReference type="InterPro" id="IPR036249">
    <property type="entry name" value="Thioredoxin-like_sf"/>
</dbReference>
<gene>
    <name evidence="1" type="ORF">GRI36_10195</name>
</gene>
<evidence type="ECO:0000313" key="2">
    <source>
        <dbReference type="Proteomes" id="UP000468943"/>
    </source>
</evidence>
<accession>A0A6I4SRW8</accession>
<dbReference type="Pfam" id="PF04214">
    <property type="entry name" value="DUF411"/>
    <property type="match status" value="1"/>
</dbReference>